<dbReference type="SUPFAM" id="SSF56529">
    <property type="entry name" value="FAH"/>
    <property type="match status" value="1"/>
</dbReference>
<dbReference type="Gene3D" id="3.90.850.10">
    <property type="entry name" value="Fumarylacetoacetase-like, C-terminal domain"/>
    <property type="match status" value="1"/>
</dbReference>
<evidence type="ECO:0000256" key="1">
    <source>
        <dbReference type="ARBA" id="ARBA00010211"/>
    </source>
</evidence>
<dbReference type="Pfam" id="PF01557">
    <property type="entry name" value="FAA_hydrolase"/>
    <property type="match status" value="1"/>
</dbReference>
<evidence type="ECO:0000313" key="4">
    <source>
        <dbReference type="EMBL" id="MFB9821985.1"/>
    </source>
</evidence>
<dbReference type="PANTHER" id="PTHR42796">
    <property type="entry name" value="FUMARYLACETOACETATE HYDROLASE DOMAIN-CONTAINING PROTEIN 2A-RELATED"/>
    <property type="match status" value="1"/>
</dbReference>
<evidence type="ECO:0000256" key="2">
    <source>
        <dbReference type="ARBA" id="ARBA00022723"/>
    </source>
</evidence>
<name>A0ABV5Y4T8_ARTRM</name>
<keyword evidence="4" id="KW-0378">Hydrolase</keyword>
<dbReference type="InterPro" id="IPR051121">
    <property type="entry name" value="FAH"/>
</dbReference>
<dbReference type="InterPro" id="IPR011234">
    <property type="entry name" value="Fumarylacetoacetase-like_C"/>
</dbReference>
<comment type="similarity">
    <text evidence="1">Belongs to the FAH family.</text>
</comment>
<organism evidence="4 5">
    <name type="scientific">Arthrobacter ramosus</name>
    <dbReference type="NCBI Taxonomy" id="1672"/>
    <lineage>
        <taxon>Bacteria</taxon>
        <taxon>Bacillati</taxon>
        <taxon>Actinomycetota</taxon>
        <taxon>Actinomycetes</taxon>
        <taxon>Micrococcales</taxon>
        <taxon>Micrococcaceae</taxon>
        <taxon>Arthrobacter</taxon>
    </lineage>
</organism>
<gene>
    <name evidence="4" type="ORF">ACFFP1_21145</name>
</gene>
<feature type="domain" description="Fumarylacetoacetase-like C-terminal" evidence="3">
    <location>
        <begin position="41"/>
        <end position="246"/>
    </location>
</feature>
<accession>A0ABV5Y4T8</accession>
<evidence type="ECO:0000259" key="3">
    <source>
        <dbReference type="Pfam" id="PF01557"/>
    </source>
</evidence>
<evidence type="ECO:0000313" key="5">
    <source>
        <dbReference type="Proteomes" id="UP001589702"/>
    </source>
</evidence>
<dbReference type="InterPro" id="IPR036663">
    <property type="entry name" value="Fumarylacetoacetase_C_sf"/>
</dbReference>
<dbReference type="Proteomes" id="UP001589702">
    <property type="component" value="Unassembled WGS sequence"/>
</dbReference>
<keyword evidence="5" id="KW-1185">Reference proteome</keyword>
<keyword evidence="2" id="KW-0479">Metal-binding</keyword>
<reference evidence="4 5" key="1">
    <citation type="submission" date="2024-09" db="EMBL/GenBank/DDBJ databases">
        <authorList>
            <person name="Sun Q."/>
            <person name="Mori K."/>
        </authorList>
    </citation>
    <scope>NUCLEOTIDE SEQUENCE [LARGE SCALE GENOMIC DNA]</scope>
    <source>
        <strain evidence="4 5">JCM 1334</strain>
    </source>
</reference>
<dbReference type="RefSeq" id="WP_376940698.1">
    <property type="nucleotide sequence ID" value="NZ_JBHMBC010000039.1"/>
</dbReference>
<dbReference type="EMBL" id="JBHMBC010000039">
    <property type="protein sequence ID" value="MFB9821985.1"/>
    <property type="molecule type" value="Genomic_DNA"/>
</dbReference>
<dbReference type="GO" id="GO:0016787">
    <property type="term" value="F:hydrolase activity"/>
    <property type="evidence" value="ECO:0007669"/>
    <property type="project" value="UniProtKB-KW"/>
</dbReference>
<comment type="caution">
    <text evidence="4">The sequence shown here is derived from an EMBL/GenBank/DDBJ whole genome shotgun (WGS) entry which is preliminary data.</text>
</comment>
<sequence length="249" mass="27063">MSVYENWDSFLEWAGTANLDNPDTHFQRSELGSPSPTPRQIVAVGLNYSEHAAESGFKVPDSLPPIFTKFVSSLTGPDATVALPKGGNVDWEVELVVVIGRAAKDVREEDAWTFVAGLSVGQDISERRSQLHGQLPQFSLGKSFPNFSPVGPWLVTPDELDDENDLELGCEIDGEVVQLGRTRDLVFSVTALIAKLTKTITLFPGDLIFTGTPAGVGLGRDPQRFLQPGESLRSWVKGIGELHQTFAAD</sequence>
<proteinExistence type="inferred from homology"/>
<dbReference type="PANTHER" id="PTHR42796:SF4">
    <property type="entry name" value="FUMARYLACETOACETATE HYDROLASE DOMAIN-CONTAINING PROTEIN 2A"/>
    <property type="match status" value="1"/>
</dbReference>
<protein>
    <submittedName>
        <fullName evidence="4">Fumarylacetoacetate hydrolase family protein</fullName>
    </submittedName>
</protein>